<evidence type="ECO:0008006" key="7">
    <source>
        <dbReference type="Google" id="ProtNLM"/>
    </source>
</evidence>
<reference evidence="5 6" key="1">
    <citation type="submission" date="2011-08" db="EMBL/GenBank/DDBJ databases">
        <title>The Genome Sequence of Clostridium orbiscindens 1_3_50AFAA.</title>
        <authorList>
            <consortium name="The Broad Institute Genome Sequencing Platform"/>
            <person name="Earl A."/>
            <person name="Ward D."/>
            <person name="Feldgarden M."/>
            <person name="Gevers D."/>
            <person name="Daigneault M."/>
            <person name="Strauss J."/>
            <person name="Allen-Vercoe E."/>
            <person name="Young S.K."/>
            <person name="Zeng Q."/>
            <person name="Gargeya S."/>
            <person name="Fitzgerald M."/>
            <person name="Haas B."/>
            <person name="Abouelleil A."/>
            <person name="Alvarado L."/>
            <person name="Arachchi H.M."/>
            <person name="Berlin A."/>
            <person name="Brown A."/>
            <person name="Chapman S.B."/>
            <person name="Chen Z."/>
            <person name="Dunbar C."/>
            <person name="Freedman E."/>
            <person name="Gearin G."/>
            <person name="Gellesch M."/>
            <person name="Goldberg J."/>
            <person name="Griggs A."/>
            <person name="Gujja S."/>
            <person name="Heiman D."/>
            <person name="Howarth C."/>
            <person name="Larson L."/>
            <person name="Lui A."/>
            <person name="MacDonald P.J.P."/>
            <person name="Montmayeur A."/>
            <person name="Murphy C."/>
            <person name="Neiman D."/>
            <person name="Pearson M."/>
            <person name="Priest M."/>
            <person name="Roberts A."/>
            <person name="Saif S."/>
            <person name="Shea T."/>
            <person name="Shenoy N."/>
            <person name="Sisk P."/>
            <person name="Stolte C."/>
            <person name="Sykes S."/>
            <person name="Wortman J."/>
            <person name="Nusbaum C."/>
            <person name="Birren B."/>
        </authorList>
    </citation>
    <scope>NUCLEOTIDE SEQUENCE [LARGE SCALE GENOMIC DNA]</scope>
    <source>
        <strain evidence="5 6">1_3_50AFAA</strain>
    </source>
</reference>
<dbReference type="EMBL" id="ADLO01000040">
    <property type="protein sequence ID" value="KGF56506.1"/>
    <property type="molecule type" value="Genomic_DNA"/>
</dbReference>
<dbReference type="InterPro" id="IPR013780">
    <property type="entry name" value="Glyco_hydro_b"/>
</dbReference>
<dbReference type="eggNOG" id="COG1501">
    <property type="taxonomic scope" value="Bacteria"/>
</dbReference>
<dbReference type="AlphaFoldDB" id="A0A096BBS4"/>
<dbReference type="SUPFAM" id="SSF51011">
    <property type="entry name" value="Glycosyl hydrolase domain"/>
    <property type="match status" value="1"/>
</dbReference>
<evidence type="ECO:0000313" key="5">
    <source>
        <dbReference type="EMBL" id="KGF56506.1"/>
    </source>
</evidence>
<dbReference type="InterPro" id="IPR000322">
    <property type="entry name" value="Glyco_hydro_31_TIM"/>
</dbReference>
<keyword evidence="2" id="KW-0326">Glycosidase</keyword>
<dbReference type="GO" id="GO:0005975">
    <property type="term" value="P:carbohydrate metabolic process"/>
    <property type="evidence" value="ECO:0007669"/>
    <property type="project" value="InterPro"/>
</dbReference>
<proteinExistence type="inferred from homology"/>
<dbReference type="Gene3D" id="2.60.40.1760">
    <property type="entry name" value="glycosyl hydrolase (family 31)"/>
    <property type="match status" value="1"/>
</dbReference>
<evidence type="ECO:0000313" key="6">
    <source>
        <dbReference type="Proteomes" id="UP000029585"/>
    </source>
</evidence>
<feature type="domain" description="Glycosyl hydrolase family 31 C-terminal" evidence="4">
    <location>
        <begin position="508"/>
        <end position="590"/>
    </location>
</feature>
<dbReference type="InterPro" id="IPR048395">
    <property type="entry name" value="Glyco_hydro_31_C"/>
</dbReference>
<comment type="caution">
    <text evidence="5">The sequence shown here is derived from an EMBL/GenBank/DDBJ whole genome shotgun (WGS) entry which is preliminary data.</text>
</comment>
<dbReference type="Gene3D" id="2.60.40.1180">
    <property type="entry name" value="Golgi alpha-mannosidase II"/>
    <property type="match status" value="1"/>
</dbReference>
<dbReference type="GO" id="GO:0030246">
    <property type="term" value="F:carbohydrate binding"/>
    <property type="evidence" value="ECO:0007669"/>
    <property type="project" value="InterPro"/>
</dbReference>
<dbReference type="InterPro" id="IPR017853">
    <property type="entry name" value="GH"/>
</dbReference>
<gene>
    <name evidence="5" type="ORF">HMPREF9460_01006</name>
</gene>
<accession>A0A096BBS4</accession>
<keyword evidence="6" id="KW-1185">Reference proteome</keyword>
<comment type="similarity">
    <text evidence="1 2">Belongs to the glycosyl hydrolase 31 family.</text>
</comment>
<dbReference type="PANTHER" id="PTHR43863:SF2">
    <property type="entry name" value="MALTASE-GLUCOAMYLASE"/>
    <property type="match status" value="1"/>
</dbReference>
<dbReference type="Pfam" id="PF01055">
    <property type="entry name" value="Glyco_hydro_31_2nd"/>
    <property type="match status" value="1"/>
</dbReference>
<dbReference type="PANTHER" id="PTHR43863">
    <property type="entry name" value="HYDROLASE, PUTATIVE (AFU_ORTHOLOGUE AFUA_1G03140)-RELATED"/>
    <property type="match status" value="1"/>
</dbReference>
<dbReference type="RefSeq" id="WP_044939618.1">
    <property type="nucleotide sequence ID" value="NZ_KN174162.1"/>
</dbReference>
<dbReference type="GO" id="GO:0004553">
    <property type="term" value="F:hydrolase activity, hydrolyzing O-glycosyl compounds"/>
    <property type="evidence" value="ECO:0007669"/>
    <property type="project" value="InterPro"/>
</dbReference>
<protein>
    <recommendedName>
        <fullName evidence="7">Glycoside hydrolase family 31 N-terminal domain-containing protein</fullName>
    </recommendedName>
</protein>
<dbReference type="SUPFAM" id="SSF74650">
    <property type="entry name" value="Galactose mutarotase-like"/>
    <property type="match status" value="1"/>
</dbReference>
<feature type="domain" description="Glycoside hydrolase family 31 TIM barrel" evidence="3">
    <location>
        <begin position="140"/>
        <end position="498"/>
    </location>
</feature>
<evidence type="ECO:0000256" key="2">
    <source>
        <dbReference type="RuleBase" id="RU361185"/>
    </source>
</evidence>
<dbReference type="HOGENOM" id="CLU_009658_1_0_9"/>
<evidence type="ECO:0000256" key="1">
    <source>
        <dbReference type="ARBA" id="ARBA00007806"/>
    </source>
</evidence>
<dbReference type="SUPFAM" id="SSF51445">
    <property type="entry name" value="(Trans)glycosidases"/>
    <property type="match status" value="1"/>
</dbReference>
<dbReference type="Gene3D" id="3.20.20.80">
    <property type="entry name" value="Glycosidases"/>
    <property type="match status" value="1"/>
</dbReference>
<dbReference type="Proteomes" id="UP000029585">
    <property type="component" value="Unassembled WGS sequence"/>
</dbReference>
<dbReference type="PATRIC" id="fig|742738.3.peg.1043"/>
<evidence type="ECO:0000259" key="3">
    <source>
        <dbReference type="Pfam" id="PF01055"/>
    </source>
</evidence>
<dbReference type="InterPro" id="IPR011013">
    <property type="entry name" value="Gal_mutarotase_sf_dom"/>
</dbReference>
<dbReference type="InterPro" id="IPR051816">
    <property type="entry name" value="Glycosyl_Hydrolase_31"/>
</dbReference>
<keyword evidence="2" id="KW-0378">Hydrolase</keyword>
<dbReference type="CDD" id="cd14752">
    <property type="entry name" value="GH31_N"/>
    <property type="match status" value="1"/>
</dbReference>
<dbReference type="CDD" id="cd06597">
    <property type="entry name" value="GH31_transferase_CtsY"/>
    <property type="match status" value="1"/>
</dbReference>
<dbReference type="Pfam" id="PF21365">
    <property type="entry name" value="Glyco_hydro_31_3rd"/>
    <property type="match status" value="1"/>
</dbReference>
<evidence type="ECO:0000259" key="4">
    <source>
        <dbReference type="Pfam" id="PF21365"/>
    </source>
</evidence>
<sequence length="666" mass="73966">MREILCSGQAQSLEFPYPGGMAALCWSPAGERGELTVSLHYDGAYGMGEKYNAVNQKGHTAVNEVEEKFCFQGEKTYCPAPFFWTNTGFGLYAATDERTSFRFGEKAVCAELPVDCRVVLFSGMPGEIIRDYMDLFGPAKLPPKWAFGPWISANHWDSQEKVERAVAQAEEHGFPVCALVAEAWSDEATFYVFRGARYVPKPNGGAFRLEDFDFSDSPWPDPAGMVQRLHEKGIRFLLWQIPVYKKQGPDEPLNAQNELDRADAVARGLCVHNADGSPYTIPEGHWFAGSMIPDFTNPAAEETWFSKRNYLTEMGIDGFKTDGGEFIYREDVRFADGSSGRAGKNRYAQEYTAAYTKHLGSAQALFSRAGYAGQHTTPIHWAGDQQSQNSELASALRAGLSAALTGIPFWGFDIGGFAGPLPTLDLYRRATQMACFVPVMQWHSEPDGGQFRELMPGGEGNNERSPWNLAAAYGKPEFVDEMRFWHNLRMELLPYLYSVALDCAEASKPMMRPLVYQWPEDPLVWDCEDEFLLGDSLLVAPLLEENAEKRAVYLPEGQWIGLFDRRAAAGGQTIVAGGDRRLPVFLRAGYGLALRSDANSAPGAPAGERADGNAPLHLLLAGECGRFRFRDELGTDLDITWSDGAVHIEGDYRFLLTWEVLPVEEC</sequence>
<name>A0A096BBS4_FLAPL</name>
<organism evidence="5 6">
    <name type="scientific">Flavonifractor plautii 1_3_50AFAA</name>
    <dbReference type="NCBI Taxonomy" id="742738"/>
    <lineage>
        <taxon>Bacteria</taxon>
        <taxon>Bacillati</taxon>
        <taxon>Bacillota</taxon>
        <taxon>Clostridia</taxon>
        <taxon>Eubacteriales</taxon>
        <taxon>Oscillospiraceae</taxon>
        <taxon>Flavonifractor</taxon>
    </lineage>
</organism>